<organism evidence="2 3">
    <name type="scientific">Zoarces viviparus</name>
    <name type="common">Viviparous eelpout</name>
    <name type="synonym">Blennius viviparus</name>
    <dbReference type="NCBI Taxonomy" id="48416"/>
    <lineage>
        <taxon>Eukaryota</taxon>
        <taxon>Metazoa</taxon>
        <taxon>Chordata</taxon>
        <taxon>Craniata</taxon>
        <taxon>Vertebrata</taxon>
        <taxon>Euteleostomi</taxon>
        <taxon>Actinopterygii</taxon>
        <taxon>Neopterygii</taxon>
        <taxon>Teleostei</taxon>
        <taxon>Neoteleostei</taxon>
        <taxon>Acanthomorphata</taxon>
        <taxon>Eupercaria</taxon>
        <taxon>Perciformes</taxon>
        <taxon>Cottioidei</taxon>
        <taxon>Zoarcales</taxon>
        <taxon>Zoarcidae</taxon>
        <taxon>Zoarcinae</taxon>
        <taxon>Zoarces</taxon>
    </lineage>
</organism>
<keyword evidence="3" id="KW-1185">Reference proteome</keyword>
<protein>
    <submittedName>
        <fullName evidence="2">Uncharacterized protein</fullName>
    </submittedName>
</protein>
<reference evidence="2 3" key="1">
    <citation type="journal article" date="2024" name="Genome Biol. Evol.">
        <title>Chromosome-level genome assembly of the viviparous eelpout Zoarces viviparus.</title>
        <authorList>
            <person name="Fuhrmann N."/>
            <person name="Brasseur M.V."/>
            <person name="Bakowski C.E."/>
            <person name="Podsiadlowski L."/>
            <person name="Prost S."/>
            <person name="Krehenwinkel H."/>
            <person name="Mayer C."/>
        </authorList>
    </citation>
    <scope>NUCLEOTIDE SEQUENCE [LARGE SCALE GENOMIC DNA]</scope>
    <source>
        <strain evidence="2">NO-MEL_2022_Ind0_liver</strain>
    </source>
</reference>
<comment type="caution">
    <text evidence="2">The sequence shown here is derived from an EMBL/GenBank/DDBJ whole genome shotgun (WGS) entry which is preliminary data.</text>
</comment>
<name>A0AAW1EFA4_ZOAVI</name>
<dbReference type="Proteomes" id="UP001488805">
    <property type="component" value="Unassembled WGS sequence"/>
</dbReference>
<sequence>MLCSPPRRVHCAAVGQKRLRAGLVLLIQPGGLSSPGPALSSAEKRAAEKVPPLLPVLSSPCRDRMLSPHPRYPNEAP</sequence>
<accession>A0AAW1EFA4</accession>
<dbReference type="AlphaFoldDB" id="A0AAW1EFA4"/>
<dbReference type="EMBL" id="JBCEZU010000329">
    <property type="protein sequence ID" value="KAK9520872.1"/>
    <property type="molecule type" value="Genomic_DNA"/>
</dbReference>
<evidence type="ECO:0000313" key="2">
    <source>
        <dbReference type="EMBL" id="KAK9520872.1"/>
    </source>
</evidence>
<gene>
    <name evidence="2" type="ORF">VZT92_020731</name>
</gene>
<feature type="region of interest" description="Disordered" evidence="1">
    <location>
        <begin position="54"/>
        <end position="77"/>
    </location>
</feature>
<evidence type="ECO:0000256" key="1">
    <source>
        <dbReference type="SAM" id="MobiDB-lite"/>
    </source>
</evidence>
<evidence type="ECO:0000313" key="3">
    <source>
        <dbReference type="Proteomes" id="UP001488805"/>
    </source>
</evidence>
<proteinExistence type="predicted"/>